<proteinExistence type="predicted"/>
<sequence>MIGENFNCDKKLAHLNEEQPILEAPKKDKKPKKPRNSKIKDLDF</sequence>
<feature type="compositionally biased region" description="Basic residues" evidence="1">
    <location>
        <begin position="27"/>
        <end position="37"/>
    </location>
</feature>
<dbReference type="EMBL" id="KX838301">
    <property type="protein sequence ID" value="AUO31147.1"/>
    <property type="molecule type" value="Genomic_DNA"/>
</dbReference>
<protein>
    <submittedName>
        <fullName evidence="2">Uncharacterized protein</fullName>
    </submittedName>
</protein>
<accession>A0A3G1LXJ9</accession>
<evidence type="ECO:0000313" key="2">
    <source>
        <dbReference type="EMBL" id="AUO31147.1"/>
    </source>
</evidence>
<name>A0A3G1LXJ9_HELPX</name>
<reference evidence="2" key="1">
    <citation type="journal article" date="2017" name="Helicobacter">
        <title>The expression of Helicobacter pylori tfs plasticity zone cluster is regulated by pH and adherence, and its composition is associated with differential gastric IL-8 secretion.</title>
        <authorList>
            <person name="Silva B."/>
            <person name="Nunes A."/>
            <person name="Vale F.F."/>
            <person name="Rocha R."/>
            <person name="Gomes J.P."/>
            <person name="Dias R."/>
            <person name="Oleastro M."/>
        </authorList>
    </citation>
    <scope>NUCLEOTIDE SEQUENCE</scope>
    <source>
        <strain evidence="2">Hp4043/09</strain>
    </source>
</reference>
<dbReference type="AlphaFoldDB" id="A0A3G1LXJ9"/>
<organism evidence="2">
    <name type="scientific">Helicobacter pylori</name>
    <name type="common">Campylobacter pylori</name>
    <dbReference type="NCBI Taxonomy" id="210"/>
    <lineage>
        <taxon>Bacteria</taxon>
        <taxon>Pseudomonadati</taxon>
        <taxon>Campylobacterota</taxon>
        <taxon>Epsilonproteobacteria</taxon>
        <taxon>Campylobacterales</taxon>
        <taxon>Helicobacteraceae</taxon>
        <taxon>Helicobacter</taxon>
    </lineage>
</organism>
<evidence type="ECO:0000256" key="1">
    <source>
        <dbReference type="SAM" id="MobiDB-lite"/>
    </source>
</evidence>
<feature type="region of interest" description="Disordered" evidence="1">
    <location>
        <begin position="15"/>
        <end position="44"/>
    </location>
</feature>